<evidence type="ECO:0000259" key="1">
    <source>
        <dbReference type="Pfam" id="PF12706"/>
    </source>
</evidence>
<dbReference type="GO" id="GO:0070290">
    <property type="term" value="F:N-acylphosphatidylethanolamine-specific phospholipase D activity"/>
    <property type="evidence" value="ECO:0007669"/>
    <property type="project" value="TreeGrafter"/>
</dbReference>
<dbReference type="GO" id="GO:0005737">
    <property type="term" value="C:cytoplasm"/>
    <property type="evidence" value="ECO:0007669"/>
    <property type="project" value="TreeGrafter"/>
</dbReference>
<protein>
    <submittedName>
        <fullName evidence="2">N-acyl-phosphatidylethanolamine-hydrolyzing phospholipase D</fullName>
    </submittedName>
</protein>
<keyword evidence="3" id="KW-1185">Reference proteome</keyword>
<dbReference type="Proteomes" id="UP000186594">
    <property type="component" value="Unassembled WGS sequence"/>
</dbReference>
<dbReference type="EMBL" id="LXFE01000656">
    <property type="protein sequence ID" value="OLL24720.1"/>
    <property type="molecule type" value="Genomic_DNA"/>
</dbReference>
<proteinExistence type="predicted"/>
<reference evidence="2 3" key="1">
    <citation type="submission" date="2016-04" db="EMBL/GenBank/DDBJ databases">
        <title>Evolutionary innovation and constraint leading to complex multicellularity in the Ascomycota.</title>
        <authorList>
            <person name="Cisse O."/>
            <person name="Nguyen A."/>
            <person name="Hewitt D.A."/>
            <person name="Jedd G."/>
            <person name="Stajich J.E."/>
        </authorList>
    </citation>
    <scope>NUCLEOTIDE SEQUENCE [LARGE SCALE GENOMIC DNA]</scope>
    <source>
        <strain evidence="2 3">DAH-3</strain>
    </source>
</reference>
<accession>A0A1U7LPX0</accession>
<dbReference type="STRING" id="1198029.A0A1U7LPX0"/>
<dbReference type="PANTHER" id="PTHR15032">
    <property type="entry name" value="N-ACYL-PHOSPHATIDYLETHANOLAMINE-HYDROLYZING PHOSPHOLIPASE D"/>
    <property type="match status" value="1"/>
</dbReference>
<dbReference type="GO" id="GO:0070291">
    <property type="term" value="P:N-acylethanolamine metabolic process"/>
    <property type="evidence" value="ECO:0007669"/>
    <property type="project" value="TreeGrafter"/>
</dbReference>
<dbReference type="SUPFAM" id="SSF56281">
    <property type="entry name" value="Metallo-hydrolase/oxidoreductase"/>
    <property type="match status" value="1"/>
</dbReference>
<dbReference type="InterPro" id="IPR036866">
    <property type="entry name" value="RibonucZ/Hydroxyglut_hydro"/>
</dbReference>
<comment type="caution">
    <text evidence="2">The sequence shown here is derived from an EMBL/GenBank/DDBJ whole genome shotgun (WGS) entry which is preliminary data.</text>
</comment>
<dbReference type="OMA" id="KNIWFAG"/>
<evidence type="ECO:0000313" key="3">
    <source>
        <dbReference type="Proteomes" id="UP000186594"/>
    </source>
</evidence>
<dbReference type="PANTHER" id="PTHR15032:SF4">
    <property type="entry name" value="N-ACYL-PHOSPHATIDYLETHANOLAMINE-HYDROLYZING PHOSPHOLIPASE D"/>
    <property type="match status" value="1"/>
</dbReference>
<dbReference type="OrthoDB" id="332863at2759"/>
<sequence length="179" mass="20333">MKSLNIENVTELDWWESRDITTISGRTGQISCLPAQHMTARGLFDRYHTLWASWSFESGGKNIWFAGDTAYRSYSRNGQRTPSCPAFKDIGRLRGPFDLAMIPIGAYKPRYLLSPVHVDPAEAVEIFQDIKAKKAVGMHWGTFVLSSEDILEPRDELRRITKEKMIDFDTVVLGGHRGI</sequence>
<organism evidence="2 3">
    <name type="scientific">Neolecta irregularis (strain DAH-3)</name>
    <dbReference type="NCBI Taxonomy" id="1198029"/>
    <lineage>
        <taxon>Eukaryota</taxon>
        <taxon>Fungi</taxon>
        <taxon>Dikarya</taxon>
        <taxon>Ascomycota</taxon>
        <taxon>Taphrinomycotina</taxon>
        <taxon>Neolectales</taxon>
        <taxon>Neolectaceae</taxon>
        <taxon>Neolecta</taxon>
    </lineage>
</organism>
<feature type="domain" description="Metallo-beta-lactamase" evidence="1">
    <location>
        <begin position="6"/>
        <end position="140"/>
    </location>
</feature>
<name>A0A1U7LPX0_NEOID</name>
<evidence type="ECO:0000313" key="2">
    <source>
        <dbReference type="EMBL" id="OLL24720.1"/>
    </source>
</evidence>
<dbReference type="Gene3D" id="3.60.15.10">
    <property type="entry name" value="Ribonuclease Z/Hydroxyacylglutathione hydrolase-like"/>
    <property type="match status" value="1"/>
</dbReference>
<dbReference type="GO" id="GO:0070292">
    <property type="term" value="P:N-acylphosphatidylethanolamine metabolic process"/>
    <property type="evidence" value="ECO:0007669"/>
    <property type="project" value="TreeGrafter"/>
</dbReference>
<dbReference type="InterPro" id="IPR001279">
    <property type="entry name" value="Metallo-B-lactamas"/>
</dbReference>
<dbReference type="AlphaFoldDB" id="A0A1U7LPX0"/>
<gene>
    <name evidence="2" type="ORF">NEOLI_003673</name>
</gene>
<dbReference type="Pfam" id="PF12706">
    <property type="entry name" value="Lactamase_B_2"/>
    <property type="match status" value="1"/>
</dbReference>